<evidence type="ECO:0000313" key="3">
    <source>
        <dbReference type="Proteomes" id="UP000626109"/>
    </source>
</evidence>
<accession>A0A813K0Z4</accession>
<feature type="chain" id="PRO_5032445686" evidence="1">
    <location>
        <begin position="22"/>
        <end position="206"/>
    </location>
</feature>
<evidence type="ECO:0000256" key="1">
    <source>
        <dbReference type="SAM" id="SignalP"/>
    </source>
</evidence>
<name>A0A813K0Z4_POLGL</name>
<sequence length="206" mass="22530">MTKRPVHRLLLHAGLLRALCSLTPQSPSFLPCSGSAGVSAARPQVFSPVFSLAGQSIPRPGRASPGLFAARFPGLAVRAQEADTSEVPADDHNNNNYDNSAVRYLTPAPTQYFKEMRSTEAGNAFWRQKYNGKWGEGAEGDAGVFDKDVLVEAKYDDEWYCAQVSKYVGNSGWLVLWLDDLPDGSPQASVVETKDMKLIRPTPINE</sequence>
<keyword evidence="1" id="KW-0732">Signal</keyword>
<dbReference type="AlphaFoldDB" id="A0A813K0Z4"/>
<proteinExistence type="predicted"/>
<comment type="caution">
    <text evidence="2">The sequence shown here is derived from an EMBL/GenBank/DDBJ whole genome shotgun (WGS) entry which is preliminary data.</text>
</comment>
<gene>
    <name evidence="2" type="ORF">PGLA2088_LOCUS27177</name>
</gene>
<dbReference type="Proteomes" id="UP000626109">
    <property type="component" value="Unassembled WGS sequence"/>
</dbReference>
<protein>
    <submittedName>
        <fullName evidence="2">Uncharacterized protein</fullName>
    </submittedName>
</protein>
<organism evidence="2 3">
    <name type="scientific">Polarella glacialis</name>
    <name type="common">Dinoflagellate</name>
    <dbReference type="NCBI Taxonomy" id="89957"/>
    <lineage>
        <taxon>Eukaryota</taxon>
        <taxon>Sar</taxon>
        <taxon>Alveolata</taxon>
        <taxon>Dinophyceae</taxon>
        <taxon>Suessiales</taxon>
        <taxon>Suessiaceae</taxon>
        <taxon>Polarella</taxon>
    </lineage>
</organism>
<feature type="signal peptide" evidence="1">
    <location>
        <begin position="1"/>
        <end position="21"/>
    </location>
</feature>
<dbReference type="EMBL" id="CAJNNW010027343">
    <property type="protein sequence ID" value="CAE8690939.1"/>
    <property type="molecule type" value="Genomic_DNA"/>
</dbReference>
<evidence type="ECO:0000313" key="2">
    <source>
        <dbReference type="EMBL" id="CAE8690939.1"/>
    </source>
</evidence>
<reference evidence="2" key="1">
    <citation type="submission" date="2021-02" db="EMBL/GenBank/DDBJ databases">
        <authorList>
            <person name="Dougan E. K."/>
            <person name="Rhodes N."/>
            <person name="Thang M."/>
            <person name="Chan C."/>
        </authorList>
    </citation>
    <scope>NUCLEOTIDE SEQUENCE</scope>
</reference>